<dbReference type="PROSITE" id="PS51379">
    <property type="entry name" value="4FE4S_FER_2"/>
    <property type="match status" value="1"/>
</dbReference>
<dbReference type="PANTHER" id="PTHR20959">
    <property type="entry name" value="TRANSPORT AND GOLGI ORGANIZATION PROTEIN 6 FAMILY MEMBER"/>
    <property type="match status" value="1"/>
</dbReference>
<dbReference type="InterPro" id="IPR017896">
    <property type="entry name" value="4Fe4S_Fe-S-bd"/>
</dbReference>
<evidence type="ECO:0000313" key="5">
    <source>
        <dbReference type="Proteomes" id="UP000534930"/>
    </source>
</evidence>
<organism evidence="4 5">
    <name type="scientific">Myiagra hebetior</name>
    <dbReference type="NCBI Taxonomy" id="381031"/>
    <lineage>
        <taxon>Eukaryota</taxon>
        <taxon>Metazoa</taxon>
        <taxon>Chordata</taxon>
        <taxon>Craniata</taxon>
        <taxon>Vertebrata</taxon>
        <taxon>Euteleostomi</taxon>
        <taxon>Archelosauria</taxon>
        <taxon>Archosauria</taxon>
        <taxon>Dinosauria</taxon>
        <taxon>Saurischia</taxon>
        <taxon>Theropoda</taxon>
        <taxon>Coelurosauria</taxon>
        <taxon>Aves</taxon>
        <taxon>Neognathae</taxon>
        <taxon>Neoaves</taxon>
        <taxon>Telluraves</taxon>
        <taxon>Australaves</taxon>
        <taxon>Passeriformes</taxon>
        <taxon>Corvoidea</taxon>
        <taxon>Monarchidae</taxon>
        <taxon>Myiagra</taxon>
    </lineage>
</organism>
<accession>A0A7K9J0T4</accession>
<feature type="non-terminal residue" evidence="4">
    <location>
        <position position="1"/>
    </location>
</feature>
<dbReference type="InterPro" id="IPR011989">
    <property type="entry name" value="ARM-like"/>
</dbReference>
<dbReference type="Gene3D" id="1.25.10.10">
    <property type="entry name" value="Leucine-rich Repeat Variant"/>
    <property type="match status" value="1"/>
</dbReference>
<feature type="compositionally biased region" description="Basic and acidic residues" evidence="2">
    <location>
        <begin position="498"/>
        <end position="513"/>
    </location>
</feature>
<dbReference type="InterPro" id="IPR039600">
    <property type="entry name" value="TANGO6/Rtp1"/>
</dbReference>
<gene>
    <name evidence="4" type="primary">Tango6</name>
    <name evidence="4" type="ORF">MYIHEB_R09060</name>
</gene>
<evidence type="ECO:0000256" key="1">
    <source>
        <dbReference type="ARBA" id="ARBA00005724"/>
    </source>
</evidence>
<keyword evidence="5" id="KW-1185">Reference proteome</keyword>
<evidence type="ECO:0000256" key="2">
    <source>
        <dbReference type="SAM" id="MobiDB-lite"/>
    </source>
</evidence>
<feature type="region of interest" description="Disordered" evidence="2">
    <location>
        <begin position="463"/>
        <end position="527"/>
    </location>
</feature>
<feature type="compositionally biased region" description="Low complexity" evidence="2">
    <location>
        <begin position="473"/>
        <end position="482"/>
    </location>
</feature>
<feature type="non-terminal residue" evidence="4">
    <location>
        <position position="790"/>
    </location>
</feature>
<dbReference type="Pfam" id="PF10304">
    <property type="entry name" value="RTP1_C2"/>
    <property type="match status" value="1"/>
</dbReference>
<dbReference type="EMBL" id="VWZQ01008160">
    <property type="protein sequence ID" value="NXH31688.1"/>
    <property type="molecule type" value="Genomic_DNA"/>
</dbReference>
<name>A0A7K9J0T4_9CORV</name>
<reference evidence="4 5" key="1">
    <citation type="submission" date="2019-09" db="EMBL/GenBank/DDBJ databases">
        <title>Bird 10,000 Genomes (B10K) Project - Family phase.</title>
        <authorList>
            <person name="Zhang G."/>
        </authorList>
    </citation>
    <scope>NUCLEOTIDE SEQUENCE [LARGE SCALE GENOMIC DNA]</scope>
    <source>
        <strain evidence="4">B10K-DU-001-33</strain>
        <tissue evidence="4">Muscle</tissue>
    </source>
</reference>
<dbReference type="InterPro" id="IPR016024">
    <property type="entry name" value="ARM-type_fold"/>
</dbReference>
<evidence type="ECO:0000259" key="3">
    <source>
        <dbReference type="PROSITE" id="PS51379"/>
    </source>
</evidence>
<proteinExistence type="inferred from homology"/>
<dbReference type="Proteomes" id="UP000534930">
    <property type="component" value="Unassembled WGS sequence"/>
</dbReference>
<dbReference type="InterPro" id="IPR057407">
    <property type="entry name" value="HEAT_TANGO6"/>
</dbReference>
<dbReference type="InterPro" id="IPR019451">
    <property type="entry name" value="Rtp1_C1"/>
</dbReference>
<dbReference type="AlphaFoldDB" id="A0A7K9J0T4"/>
<dbReference type="InterPro" id="IPR019414">
    <property type="entry name" value="Rtp1_C2"/>
</dbReference>
<dbReference type="SUPFAM" id="SSF48371">
    <property type="entry name" value="ARM repeat"/>
    <property type="match status" value="1"/>
</dbReference>
<comment type="similarity">
    <text evidence="1">Belongs to the Tango6 family.</text>
</comment>
<protein>
    <submittedName>
        <fullName evidence="4">TNG6 protein</fullName>
    </submittedName>
</protein>
<feature type="domain" description="4Fe-4S ferredoxin-type" evidence="3">
    <location>
        <begin position="41"/>
        <end position="70"/>
    </location>
</feature>
<dbReference type="FunFam" id="1.25.10.10:FF:000429">
    <property type="entry name" value="Transport and golgi organization 6 homolog"/>
    <property type="match status" value="1"/>
</dbReference>
<sequence length="790" mass="85335">APAWLRRLCGHLLSERLLRPGGVQAVVRGVLEGTDGGAGTEAAALDWRKCDAVGKILAACPQQCLSLEDYYRQVCPQVLDLLHIQDKVAARQFQRVATTTLLTMAREQPQLAERHLLQPLLAPLRRCSEATELTLEDLAAGAVLVPEAELGSCVEDVLKVYVVGNDSSSLLLGSLQSVLGVVFSLYSFAKQNVSYLRSPCQDILLWFLEKAEREQSLAVLEGLAGLSSHVPTLHPRCQLRVGSEGGATVVMEETISDCSSDEDEALYQKISSEQCHIESLVELLSHCQKSGLAGDFFIHCLKELTQVAAEDEAAPNPAVEPGGSLLELEQYQARQGRKLLVLQLVAALCEGVSDTVFTDIVQVQEFVAAVLRRACAHPAQGPGAVAEAQTLAMAMGLVAAVLGGAVQLQSSDFVVLKRLVPLLEELSRTYPEPLTQELASDLRVAICTHGACSPSAVGAAADGVLGRKPGTGAPSPDSIPSRAPRPPSPRHGHGSPSAHRERSEEQSTRHEPGVSRASPAPCADSPTPAGLQELLVSAYDPQPPSRAAALRHLASLVTQRHPEALRLQEKLLQVFLENVQHEDAFVYLSAIQGVALLSSEYPERILPVLLARYECPAQGTEDAVAAVTRMKLGEVLMRVTRALGDMVFQHREPLIRAFLRGARDPDSALRASSLSNLGELCQHLGFQLGSIIQEVTCCVTSIARTDPKAEVRRAAVHVVVLLLRGLSEKVTEVLQDVLRDLYRLLKHVVKAERDGATVLQAQLALEELDTAMRRVLFPPQTLEKKIVVLP</sequence>
<evidence type="ECO:0000313" key="4">
    <source>
        <dbReference type="EMBL" id="NXH31688.1"/>
    </source>
</evidence>
<dbReference type="Pfam" id="PF23565">
    <property type="entry name" value="ARM_TANGO6"/>
    <property type="match status" value="1"/>
</dbReference>
<comment type="caution">
    <text evidence="4">The sequence shown here is derived from an EMBL/GenBank/DDBJ whole genome shotgun (WGS) entry which is preliminary data.</text>
</comment>
<dbReference type="Pfam" id="PF10363">
    <property type="entry name" value="RTP1_C1"/>
    <property type="match status" value="1"/>
</dbReference>
<dbReference type="GO" id="GO:0009306">
    <property type="term" value="P:protein secretion"/>
    <property type="evidence" value="ECO:0007669"/>
    <property type="project" value="TreeGrafter"/>
</dbReference>
<dbReference type="PANTHER" id="PTHR20959:SF1">
    <property type="entry name" value="TRANSPORT AND GOLGI ORGANIZATION PROTEIN 6 HOMOLOG"/>
    <property type="match status" value="1"/>
</dbReference>